<evidence type="ECO:0008006" key="3">
    <source>
        <dbReference type="Google" id="ProtNLM"/>
    </source>
</evidence>
<reference evidence="1 2" key="1">
    <citation type="submission" date="2021-06" db="EMBL/GenBank/DDBJ databases">
        <title>Complete genome of Haloferula helveola possessing various polysaccharide degrading enzymes.</title>
        <authorList>
            <person name="Takami H."/>
            <person name="Huang C."/>
            <person name="Hamasaki K."/>
        </authorList>
    </citation>
    <scope>NUCLEOTIDE SEQUENCE [LARGE SCALE GENOMIC DNA]</scope>
    <source>
        <strain evidence="1 2">CN-1</strain>
    </source>
</reference>
<organism evidence="1 2">
    <name type="scientific">Haloferula helveola</name>
    <dbReference type="NCBI Taxonomy" id="490095"/>
    <lineage>
        <taxon>Bacteria</taxon>
        <taxon>Pseudomonadati</taxon>
        <taxon>Verrucomicrobiota</taxon>
        <taxon>Verrucomicrobiia</taxon>
        <taxon>Verrucomicrobiales</taxon>
        <taxon>Verrucomicrobiaceae</taxon>
        <taxon>Haloferula</taxon>
    </lineage>
</organism>
<dbReference type="Pfam" id="PF09935">
    <property type="entry name" value="DUF2167"/>
    <property type="match status" value="1"/>
</dbReference>
<dbReference type="Proteomes" id="UP001374893">
    <property type="component" value="Chromosome"/>
</dbReference>
<protein>
    <recommendedName>
        <fullName evidence="3">DUF2167 domain-containing protein</fullName>
    </recommendedName>
</protein>
<dbReference type="EMBL" id="AP024702">
    <property type="protein sequence ID" value="BCX49911.1"/>
    <property type="molecule type" value="Genomic_DNA"/>
</dbReference>
<name>A0ABM7RHM3_9BACT</name>
<evidence type="ECO:0000313" key="2">
    <source>
        <dbReference type="Proteomes" id="UP001374893"/>
    </source>
</evidence>
<dbReference type="InterPro" id="IPR018682">
    <property type="entry name" value="DUF2167_membr"/>
</dbReference>
<keyword evidence="2" id="KW-1185">Reference proteome</keyword>
<proteinExistence type="predicted"/>
<evidence type="ECO:0000313" key="1">
    <source>
        <dbReference type="EMBL" id="BCX49911.1"/>
    </source>
</evidence>
<gene>
    <name evidence="1" type="ORF">HAHE_38190</name>
</gene>
<sequence>MLFRHLLPTLLFPVFCLADDSAPLAGETEATPEELQAGYEAYINHLIGEDPYLTGDVELPGGMAQLHLPSGYRFLPADGAKKVIVDLWGNPPGSAEDALGLVLPEGQSLENTDSWAIVVEFTDDGYVADDDADEIDYDELLETLQEGANQSNSARIAEGYETIDIVGWAVPPHYDKENKVLHWAKELKFGGTDENTVNYDVRVLGRRGVLNMQGVAAISSVPAIREAAPQIVGMVEYLPGHRYADFDPETDKKSDMSLAGLVVGGAVAAKLAAKAGIFAKLGIILAKGWKLILIGAIALGAVGKKIFAKNAA</sequence>
<dbReference type="RefSeq" id="WP_338686731.1">
    <property type="nucleotide sequence ID" value="NZ_AP024702.1"/>
</dbReference>
<accession>A0ABM7RHM3</accession>